<protein>
    <submittedName>
        <fullName evidence="2">Uncharacterized protein</fullName>
    </submittedName>
</protein>
<name>A0A1S0UGV9_LOALO</name>
<evidence type="ECO:0000256" key="1">
    <source>
        <dbReference type="SAM" id="SignalP"/>
    </source>
</evidence>
<feature type="chain" id="PRO_5010178010" evidence="1">
    <location>
        <begin position="21"/>
        <end position="57"/>
    </location>
</feature>
<accession>A0A1S0UGV9</accession>
<dbReference type="AlphaFoldDB" id="A0A1S0UGV9"/>
<organism evidence="2">
    <name type="scientific">Loa loa</name>
    <name type="common">Eye worm</name>
    <name type="synonym">Filaria loa</name>
    <dbReference type="NCBI Taxonomy" id="7209"/>
    <lineage>
        <taxon>Eukaryota</taxon>
        <taxon>Metazoa</taxon>
        <taxon>Ecdysozoa</taxon>
        <taxon>Nematoda</taxon>
        <taxon>Chromadorea</taxon>
        <taxon>Rhabditida</taxon>
        <taxon>Spirurina</taxon>
        <taxon>Spiruromorpha</taxon>
        <taxon>Filarioidea</taxon>
        <taxon>Onchocercidae</taxon>
        <taxon>Loa</taxon>
    </lineage>
</organism>
<dbReference type="EMBL" id="JH712198">
    <property type="protein sequence ID" value="EJD74940.1"/>
    <property type="molecule type" value="Genomic_DNA"/>
</dbReference>
<dbReference type="InParanoid" id="A0A1S0UGV9"/>
<feature type="signal peptide" evidence="1">
    <location>
        <begin position="1"/>
        <end position="20"/>
    </location>
</feature>
<reference evidence="2" key="1">
    <citation type="submission" date="2012-04" db="EMBL/GenBank/DDBJ databases">
        <title>The Genome Sequence of Loa loa.</title>
        <authorList>
            <consortium name="The Broad Institute Genome Sequencing Platform"/>
            <consortium name="Broad Institute Genome Sequencing Center for Infectious Disease"/>
            <person name="Nutman T.B."/>
            <person name="Fink D.L."/>
            <person name="Russ C."/>
            <person name="Young S."/>
            <person name="Zeng Q."/>
            <person name="Gargeya S."/>
            <person name="Alvarado L."/>
            <person name="Berlin A."/>
            <person name="Chapman S.B."/>
            <person name="Chen Z."/>
            <person name="Freedman E."/>
            <person name="Gellesch M."/>
            <person name="Goldberg J."/>
            <person name="Griggs A."/>
            <person name="Gujja S."/>
            <person name="Heilman E.R."/>
            <person name="Heiman D."/>
            <person name="Howarth C."/>
            <person name="Mehta T."/>
            <person name="Neiman D."/>
            <person name="Pearson M."/>
            <person name="Roberts A."/>
            <person name="Saif S."/>
            <person name="Shea T."/>
            <person name="Shenoy N."/>
            <person name="Sisk P."/>
            <person name="Stolte C."/>
            <person name="Sykes S."/>
            <person name="White J."/>
            <person name="Yandava C."/>
            <person name="Haas B."/>
            <person name="Henn M.R."/>
            <person name="Nusbaum C."/>
            <person name="Birren B."/>
        </authorList>
    </citation>
    <scope>NUCLEOTIDE SEQUENCE [LARGE SCALE GENOMIC DNA]</scope>
</reference>
<dbReference type="RefSeq" id="XP_020305832.1">
    <property type="nucleotide sequence ID" value="XM_020450482.1"/>
</dbReference>
<sequence length="57" mass="6270">MKVLKVLAISLFALLQNIHSIITANSQIDKLTRNSFSRICTLDSRLPVATNVVAAIF</sequence>
<dbReference type="CTD" id="31251759"/>
<dbReference type="KEGG" id="loa:LOAG_17818"/>
<keyword evidence="1" id="KW-0732">Signal</keyword>
<evidence type="ECO:0000313" key="2">
    <source>
        <dbReference type="EMBL" id="EJD74940.1"/>
    </source>
</evidence>
<gene>
    <name evidence="2" type="ORF">LOAG_17818</name>
</gene>
<proteinExistence type="predicted"/>
<dbReference type="GeneID" id="31251759"/>